<protein>
    <submittedName>
        <fullName evidence="2">Uncharacterized protein</fullName>
    </submittedName>
</protein>
<proteinExistence type="predicted"/>
<evidence type="ECO:0000256" key="1">
    <source>
        <dbReference type="SAM" id="MobiDB-lite"/>
    </source>
</evidence>
<dbReference type="Proteomes" id="UP000887013">
    <property type="component" value="Unassembled WGS sequence"/>
</dbReference>
<name>A0A8X6TZ45_NEPPI</name>
<feature type="compositionally biased region" description="Polar residues" evidence="1">
    <location>
        <begin position="29"/>
        <end position="39"/>
    </location>
</feature>
<gene>
    <name evidence="2" type="ORF">NPIL_27541</name>
</gene>
<feature type="region of interest" description="Disordered" evidence="1">
    <location>
        <begin position="1"/>
        <end position="39"/>
    </location>
</feature>
<reference evidence="2" key="1">
    <citation type="submission" date="2020-08" db="EMBL/GenBank/DDBJ databases">
        <title>Multicomponent nature underlies the extraordinary mechanical properties of spider dragline silk.</title>
        <authorList>
            <person name="Kono N."/>
            <person name="Nakamura H."/>
            <person name="Mori M."/>
            <person name="Yoshida Y."/>
            <person name="Ohtoshi R."/>
            <person name="Malay A.D."/>
            <person name="Moran D.A.P."/>
            <person name="Tomita M."/>
            <person name="Numata K."/>
            <person name="Arakawa K."/>
        </authorList>
    </citation>
    <scope>NUCLEOTIDE SEQUENCE</scope>
</reference>
<evidence type="ECO:0000313" key="2">
    <source>
        <dbReference type="EMBL" id="GFT73073.1"/>
    </source>
</evidence>
<sequence>MSKTALTEVPPPVQKTRSEDLMTDHETDPTTTRPGSNWCSVNSRALQSSCFLGTETADISWENESRS</sequence>
<evidence type="ECO:0000313" key="3">
    <source>
        <dbReference type="Proteomes" id="UP000887013"/>
    </source>
</evidence>
<organism evidence="2 3">
    <name type="scientific">Nephila pilipes</name>
    <name type="common">Giant wood spider</name>
    <name type="synonym">Nephila maculata</name>
    <dbReference type="NCBI Taxonomy" id="299642"/>
    <lineage>
        <taxon>Eukaryota</taxon>
        <taxon>Metazoa</taxon>
        <taxon>Ecdysozoa</taxon>
        <taxon>Arthropoda</taxon>
        <taxon>Chelicerata</taxon>
        <taxon>Arachnida</taxon>
        <taxon>Araneae</taxon>
        <taxon>Araneomorphae</taxon>
        <taxon>Entelegynae</taxon>
        <taxon>Araneoidea</taxon>
        <taxon>Nephilidae</taxon>
        <taxon>Nephila</taxon>
    </lineage>
</organism>
<comment type="caution">
    <text evidence="2">The sequence shown here is derived from an EMBL/GenBank/DDBJ whole genome shotgun (WGS) entry which is preliminary data.</text>
</comment>
<dbReference type="EMBL" id="BMAW01021482">
    <property type="protein sequence ID" value="GFT73073.1"/>
    <property type="molecule type" value="Genomic_DNA"/>
</dbReference>
<accession>A0A8X6TZ45</accession>
<keyword evidence="3" id="KW-1185">Reference proteome</keyword>
<dbReference type="AlphaFoldDB" id="A0A8X6TZ45"/>
<feature type="compositionally biased region" description="Basic and acidic residues" evidence="1">
    <location>
        <begin position="16"/>
        <end position="28"/>
    </location>
</feature>